<evidence type="ECO:0000256" key="5">
    <source>
        <dbReference type="ARBA" id="ARBA00022989"/>
    </source>
</evidence>
<evidence type="ECO:0000256" key="6">
    <source>
        <dbReference type="ARBA" id="ARBA00023136"/>
    </source>
</evidence>
<evidence type="ECO:0000256" key="3">
    <source>
        <dbReference type="ARBA" id="ARBA00022475"/>
    </source>
</evidence>
<dbReference type="RefSeq" id="WP_235295027.1">
    <property type="nucleotide sequence ID" value="NZ_BSOH01000031.1"/>
</dbReference>
<comment type="caution">
    <text evidence="8">The sequence shown here is derived from an EMBL/GenBank/DDBJ whole genome shotgun (WGS) entry which is preliminary data.</text>
</comment>
<proteinExistence type="inferred from homology"/>
<dbReference type="InterPro" id="IPR032808">
    <property type="entry name" value="DoxX"/>
</dbReference>
<keyword evidence="6 7" id="KW-0472">Membrane</keyword>
<accession>A0AA37STZ4</accession>
<dbReference type="Pfam" id="PF07681">
    <property type="entry name" value="DoxX"/>
    <property type="match status" value="1"/>
</dbReference>
<gene>
    <name evidence="8" type="ORF">GCM10007940_42400</name>
</gene>
<organism evidence="8 9">
    <name type="scientific">Portibacter lacus</name>
    <dbReference type="NCBI Taxonomy" id="1099794"/>
    <lineage>
        <taxon>Bacteria</taxon>
        <taxon>Pseudomonadati</taxon>
        <taxon>Bacteroidota</taxon>
        <taxon>Saprospiria</taxon>
        <taxon>Saprospirales</taxon>
        <taxon>Haliscomenobacteraceae</taxon>
        <taxon>Portibacter</taxon>
    </lineage>
</organism>
<evidence type="ECO:0000256" key="7">
    <source>
        <dbReference type="SAM" id="Phobius"/>
    </source>
</evidence>
<evidence type="ECO:0000256" key="2">
    <source>
        <dbReference type="ARBA" id="ARBA00006679"/>
    </source>
</evidence>
<dbReference type="InterPro" id="IPR051907">
    <property type="entry name" value="DoxX-like_oxidoreductase"/>
</dbReference>
<evidence type="ECO:0000313" key="8">
    <source>
        <dbReference type="EMBL" id="GLR19624.1"/>
    </source>
</evidence>
<sequence length="133" mass="14348">MKRSALTIDIASLALRVCFGATMLVGHGWGKFLKLIDGGPIKWADPIGLGPELSLGLASFAEVLCAGFLVLGLFTRLATIPLIITMLVAIFVVHLNDPFGKLESPLMYLTAYLAILLLGAGKFSLDHILKRRK</sequence>
<dbReference type="PANTHER" id="PTHR33452:SF1">
    <property type="entry name" value="INNER MEMBRANE PROTEIN YPHA-RELATED"/>
    <property type="match status" value="1"/>
</dbReference>
<keyword evidence="4 7" id="KW-0812">Transmembrane</keyword>
<name>A0AA37STZ4_9BACT</name>
<comment type="subcellular location">
    <subcellularLocation>
        <location evidence="1">Cell membrane</location>
        <topology evidence="1">Multi-pass membrane protein</topology>
    </subcellularLocation>
</comment>
<feature type="transmembrane region" description="Helical" evidence="7">
    <location>
        <begin position="107"/>
        <end position="125"/>
    </location>
</feature>
<evidence type="ECO:0000256" key="4">
    <source>
        <dbReference type="ARBA" id="ARBA00022692"/>
    </source>
</evidence>
<comment type="similarity">
    <text evidence="2">Belongs to the DoxX family.</text>
</comment>
<dbReference type="AlphaFoldDB" id="A0AA37STZ4"/>
<evidence type="ECO:0008006" key="10">
    <source>
        <dbReference type="Google" id="ProtNLM"/>
    </source>
</evidence>
<keyword evidence="5 7" id="KW-1133">Transmembrane helix</keyword>
<dbReference type="PANTHER" id="PTHR33452">
    <property type="entry name" value="OXIDOREDUCTASE CATD-RELATED"/>
    <property type="match status" value="1"/>
</dbReference>
<dbReference type="Proteomes" id="UP001156666">
    <property type="component" value="Unassembled WGS sequence"/>
</dbReference>
<evidence type="ECO:0000313" key="9">
    <source>
        <dbReference type="Proteomes" id="UP001156666"/>
    </source>
</evidence>
<feature type="transmembrane region" description="Helical" evidence="7">
    <location>
        <begin position="78"/>
        <end position="95"/>
    </location>
</feature>
<dbReference type="GO" id="GO:0005886">
    <property type="term" value="C:plasma membrane"/>
    <property type="evidence" value="ECO:0007669"/>
    <property type="project" value="UniProtKB-SubCell"/>
</dbReference>
<keyword evidence="3" id="KW-1003">Cell membrane</keyword>
<protein>
    <recommendedName>
        <fullName evidence="10">DoxX family protein</fullName>
    </recommendedName>
</protein>
<reference evidence="8" key="1">
    <citation type="journal article" date="2014" name="Int. J. Syst. Evol. Microbiol.">
        <title>Complete genome sequence of Corynebacterium casei LMG S-19264T (=DSM 44701T), isolated from a smear-ripened cheese.</title>
        <authorList>
            <consortium name="US DOE Joint Genome Institute (JGI-PGF)"/>
            <person name="Walter F."/>
            <person name="Albersmeier A."/>
            <person name="Kalinowski J."/>
            <person name="Ruckert C."/>
        </authorList>
    </citation>
    <scope>NUCLEOTIDE SEQUENCE</scope>
    <source>
        <strain evidence="8">NBRC 108769</strain>
    </source>
</reference>
<dbReference type="EMBL" id="BSOH01000031">
    <property type="protein sequence ID" value="GLR19624.1"/>
    <property type="molecule type" value="Genomic_DNA"/>
</dbReference>
<evidence type="ECO:0000256" key="1">
    <source>
        <dbReference type="ARBA" id="ARBA00004651"/>
    </source>
</evidence>
<reference evidence="8" key="2">
    <citation type="submission" date="2023-01" db="EMBL/GenBank/DDBJ databases">
        <title>Draft genome sequence of Portibacter lacus strain NBRC 108769.</title>
        <authorList>
            <person name="Sun Q."/>
            <person name="Mori K."/>
        </authorList>
    </citation>
    <scope>NUCLEOTIDE SEQUENCE</scope>
    <source>
        <strain evidence="8">NBRC 108769</strain>
    </source>
</reference>
<feature type="transmembrane region" description="Helical" evidence="7">
    <location>
        <begin position="53"/>
        <end position="71"/>
    </location>
</feature>
<keyword evidence="9" id="KW-1185">Reference proteome</keyword>